<reference evidence="1 2" key="1">
    <citation type="submission" date="2019-09" db="EMBL/GenBank/DDBJ databases">
        <authorList>
            <person name="Silva M.P."/>
            <person name="Gonzalez K."/>
            <person name="Koka A.K."/>
            <person name="Cabrera L."/>
            <person name="Cambron D.A."/>
            <person name="Diaz-Ariza A.M."/>
            <person name="Escobar S.L."/>
            <person name="Gali A.E."/>
            <person name="Garcia A."/>
            <person name="Gonzalez K.S."/>
            <person name="Mejia V.A."/>
            <person name="Morales N.J."/>
            <person name="Puente P.E."/>
            <person name="Ramos S.M."/>
            <person name="Rivera A.M."/>
            <person name="Ruas A.M."/>
            <person name="Ruiz E.O."/>
            <person name="Rustin G.O."/>
            <person name="Santana P.N."/>
            <person name="Alonso A."/>
            <person name="Arias E."/>
            <person name="Boaretto D."/>
            <person name="Casey G.B."/>
            <person name="Fernandez S.D."/>
            <person name="Flores B.C."/>
            <person name="Gonzalez C.A."/>
            <person name="Hernandez L.A."/>
            <person name="Lormand T.I."/>
            <person name="Oro J.D."/>
            <person name="Pineiro L."/>
            <person name="Quintana A.E."/>
            <person name="Solorzano G.E."/>
            <person name="Waikel P.A."/>
            <person name="Dougan K.E."/>
            <person name="Rodriguez-Lanetty M."/>
            <person name="Ball S.L."/>
            <person name="Garlena R.A."/>
            <person name="Russell D.A."/>
            <person name="Pope W.H."/>
            <person name="Jacobs-Sera D."/>
            <person name="Hatfull G.F."/>
        </authorList>
    </citation>
    <scope>NUCLEOTIDE SEQUENCE [LARGE SCALE GENOMIC DNA]</scope>
</reference>
<keyword evidence="2" id="KW-1185">Reference proteome</keyword>
<evidence type="ECO:0000313" key="1">
    <source>
        <dbReference type="EMBL" id="QFP96660.1"/>
    </source>
</evidence>
<accession>A0A5P8DET7</accession>
<sequence length="60" mass="6873">MSGKHRIRIVSHPVHDVDSRWVRFPVCWHVMRGDHLLDCSLEWPAAVEAAMESVRKAVPA</sequence>
<name>A0A5P8DET7_9CAUD</name>
<proteinExistence type="predicted"/>
<dbReference type="Proteomes" id="UP000326737">
    <property type="component" value="Segment"/>
</dbReference>
<gene>
    <name evidence="1" type="primary">45</name>
    <name evidence="1" type="ORF">SEA_DENISE_45</name>
</gene>
<dbReference type="GeneID" id="77930680"/>
<dbReference type="KEGG" id="vg:77930680"/>
<organism evidence="1 2">
    <name type="scientific">Gordonia phage Denise</name>
    <dbReference type="NCBI Taxonomy" id="2652879"/>
    <lineage>
        <taxon>Viruses</taxon>
        <taxon>Duplodnaviria</taxon>
        <taxon>Heunggongvirae</taxon>
        <taxon>Uroviricota</taxon>
        <taxon>Caudoviricetes</taxon>
        <taxon>Denisevirus</taxon>
        <taxon>Denisevirus denise</taxon>
    </lineage>
</organism>
<evidence type="ECO:0000313" key="2">
    <source>
        <dbReference type="Proteomes" id="UP000326737"/>
    </source>
</evidence>
<dbReference type="EMBL" id="MN428053">
    <property type="protein sequence ID" value="QFP96660.1"/>
    <property type="molecule type" value="Genomic_DNA"/>
</dbReference>
<protein>
    <submittedName>
        <fullName evidence="1">Uncharacterized protein</fullName>
    </submittedName>
</protein>
<dbReference type="RefSeq" id="YP_010654828.1">
    <property type="nucleotide sequence ID" value="NC_070816.1"/>
</dbReference>